<comment type="caution">
    <text evidence="2">The sequence shown here is derived from an EMBL/GenBank/DDBJ whole genome shotgun (WGS) entry which is preliminary data.</text>
</comment>
<gene>
    <name evidence="2" type="ORF">B0H63DRAFT_184100</name>
</gene>
<keyword evidence="3" id="KW-1185">Reference proteome</keyword>
<feature type="region of interest" description="Disordered" evidence="1">
    <location>
        <begin position="374"/>
        <end position="393"/>
    </location>
</feature>
<evidence type="ECO:0000313" key="2">
    <source>
        <dbReference type="EMBL" id="KAK3385540.1"/>
    </source>
</evidence>
<sequence length="527" mass="58543">MILPTPTHNPSRSLEVNHNMWGERTVLKPKKVRAIAQKKVPAGDILLSSNNGARPGLDYALVRVRDYPGWKNTMALRRHNVERLVDICLANSSSLWLDSQDVVACTASKGLVTGKLLAAPSLFRLPGGRNFQDVFLVWLDDFLSEGDCGAAVLEPDTGRFYGHIVAGTPGTGLAYIIEADQIFRDIDARVGQSSVTLQSTAAGDKRFGPSSISAEELTNRERLELRWSQSNEGSLSGKTHLWVYSDSDNRFLRIDETTESDIGVPQKKVERIFSLKNLKVVPFYTITEGGQGQRQRGFRILDPHGFSSLDLDMGSLAGSEAQLSKFQALVTGYRIRSRIVNITCFIPSQTRTRYRATKTTSSGEAQFWIPSSRHNVDTQESSSSTNFSQDAGRPSTGILGRILRAKSEQPALLLFLQGRTHYDMLKLDLMEVRSAITKTAVNLTPASRYFHLDKLSVQKSDPLGWNICAMGVFQSSKDTVKLKVSSLCIELGDNKRAMDFEQQLLKEQLLQKGIYRERSTTAITGTY</sequence>
<evidence type="ECO:0000313" key="3">
    <source>
        <dbReference type="Proteomes" id="UP001285441"/>
    </source>
</evidence>
<reference evidence="2" key="2">
    <citation type="submission" date="2023-06" db="EMBL/GenBank/DDBJ databases">
        <authorList>
            <consortium name="Lawrence Berkeley National Laboratory"/>
            <person name="Haridas S."/>
            <person name="Hensen N."/>
            <person name="Bonometti L."/>
            <person name="Westerberg I."/>
            <person name="Brannstrom I.O."/>
            <person name="Guillou S."/>
            <person name="Cros-Aarteil S."/>
            <person name="Calhoun S."/>
            <person name="Kuo A."/>
            <person name="Mondo S."/>
            <person name="Pangilinan J."/>
            <person name="Riley R."/>
            <person name="LaButti K."/>
            <person name="Andreopoulos B."/>
            <person name="Lipzen A."/>
            <person name="Chen C."/>
            <person name="Yanf M."/>
            <person name="Daum C."/>
            <person name="Ng V."/>
            <person name="Clum A."/>
            <person name="Steindorff A."/>
            <person name="Ohm R."/>
            <person name="Martin F."/>
            <person name="Silar P."/>
            <person name="Natvig D."/>
            <person name="Lalanne C."/>
            <person name="Gautier V."/>
            <person name="Ament-velasquez S.L."/>
            <person name="Kruys A."/>
            <person name="Hutchinson M.I."/>
            <person name="Powell A.J."/>
            <person name="Barry K."/>
            <person name="Miller A.N."/>
            <person name="Grigoriev I.V."/>
            <person name="Debuchy R."/>
            <person name="Gladieux P."/>
            <person name="Thoren M.H."/>
            <person name="Johannesson H."/>
        </authorList>
    </citation>
    <scope>NUCLEOTIDE SEQUENCE</scope>
    <source>
        <strain evidence="2">CBS 232.78</strain>
    </source>
</reference>
<evidence type="ECO:0000256" key="1">
    <source>
        <dbReference type="SAM" id="MobiDB-lite"/>
    </source>
</evidence>
<organism evidence="2 3">
    <name type="scientific">Podospora didyma</name>
    <dbReference type="NCBI Taxonomy" id="330526"/>
    <lineage>
        <taxon>Eukaryota</taxon>
        <taxon>Fungi</taxon>
        <taxon>Dikarya</taxon>
        <taxon>Ascomycota</taxon>
        <taxon>Pezizomycotina</taxon>
        <taxon>Sordariomycetes</taxon>
        <taxon>Sordariomycetidae</taxon>
        <taxon>Sordariales</taxon>
        <taxon>Podosporaceae</taxon>
        <taxon>Podospora</taxon>
    </lineage>
</organism>
<accession>A0AAE0TZW2</accession>
<reference evidence="2" key="1">
    <citation type="journal article" date="2023" name="Mol. Phylogenet. Evol.">
        <title>Genome-scale phylogeny and comparative genomics of the fungal order Sordariales.</title>
        <authorList>
            <person name="Hensen N."/>
            <person name="Bonometti L."/>
            <person name="Westerberg I."/>
            <person name="Brannstrom I.O."/>
            <person name="Guillou S."/>
            <person name="Cros-Aarteil S."/>
            <person name="Calhoun S."/>
            <person name="Haridas S."/>
            <person name="Kuo A."/>
            <person name="Mondo S."/>
            <person name="Pangilinan J."/>
            <person name="Riley R."/>
            <person name="LaButti K."/>
            <person name="Andreopoulos B."/>
            <person name="Lipzen A."/>
            <person name="Chen C."/>
            <person name="Yan M."/>
            <person name="Daum C."/>
            <person name="Ng V."/>
            <person name="Clum A."/>
            <person name="Steindorff A."/>
            <person name="Ohm R.A."/>
            <person name="Martin F."/>
            <person name="Silar P."/>
            <person name="Natvig D.O."/>
            <person name="Lalanne C."/>
            <person name="Gautier V."/>
            <person name="Ament-Velasquez S.L."/>
            <person name="Kruys A."/>
            <person name="Hutchinson M.I."/>
            <person name="Powell A.J."/>
            <person name="Barry K."/>
            <person name="Miller A.N."/>
            <person name="Grigoriev I.V."/>
            <person name="Debuchy R."/>
            <person name="Gladieux P."/>
            <person name="Hiltunen Thoren M."/>
            <person name="Johannesson H."/>
        </authorList>
    </citation>
    <scope>NUCLEOTIDE SEQUENCE</scope>
    <source>
        <strain evidence="2">CBS 232.78</strain>
    </source>
</reference>
<name>A0AAE0TZW2_9PEZI</name>
<feature type="compositionally biased region" description="Polar residues" evidence="1">
    <location>
        <begin position="378"/>
        <end position="389"/>
    </location>
</feature>
<dbReference type="AlphaFoldDB" id="A0AAE0TZW2"/>
<proteinExistence type="predicted"/>
<protein>
    <submittedName>
        <fullName evidence="2">Uncharacterized protein</fullName>
    </submittedName>
</protein>
<dbReference type="Proteomes" id="UP001285441">
    <property type="component" value="Unassembled WGS sequence"/>
</dbReference>
<dbReference type="EMBL" id="JAULSW010000004">
    <property type="protein sequence ID" value="KAK3385540.1"/>
    <property type="molecule type" value="Genomic_DNA"/>
</dbReference>